<evidence type="ECO:0000313" key="1">
    <source>
        <dbReference type="EMBL" id="MFB9578118.1"/>
    </source>
</evidence>
<protein>
    <submittedName>
        <fullName evidence="1">Uncharacterized protein</fullName>
    </submittedName>
</protein>
<gene>
    <name evidence="1" type="ORF">ACFFTL_39110</name>
</gene>
<reference evidence="1 2" key="1">
    <citation type="submission" date="2024-09" db="EMBL/GenBank/DDBJ databases">
        <authorList>
            <person name="Sun Q."/>
            <person name="Mori K."/>
        </authorList>
    </citation>
    <scope>NUCLEOTIDE SEQUENCE [LARGE SCALE GENOMIC DNA]</scope>
    <source>
        <strain evidence="1 2">JCM 3331</strain>
    </source>
</reference>
<dbReference type="Proteomes" id="UP001589710">
    <property type="component" value="Unassembled WGS sequence"/>
</dbReference>
<proteinExistence type="predicted"/>
<name>A0ABV5RK05_9ACTN</name>
<evidence type="ECO:0000313" key="2">
    <source>
        <dbReference type="Proteomes" id="UP001589710"/>
    </source>
</evidence>
<dbReference type="EMBL" id="JBHMCG010000165">
    <property type="protein sequence ID" value="MFB9578118.1"/>
    <property type="molecule type" value="Genomic_DNA"/>
</dbReference>
<comment type="caution">
    <text evidence="1">The sequence shown here is derived from an EMBL/GenBank/DDBJ whole genome shotgun (WGS) entry which is preliminary data.</text>
</comment>
<dbReference type="RefSeq" id="WP_345517452.1">
    <property type="nucleotide sequence ID" value="NZ_BAAAXD010000045.1"/>
</dbReference>
<keyword evidence="2" id="KW-1185">Reference proteome</keyword>
<accession>A0ABV5RK05</accession>
<organism evidence="1 2">
    <name type="scientific">Streptomyces yanii</name>
    <dbReference type="NCBI Taxonomy" id="78510"/>
    <lineage>
        <taxon>Bacteria</taxon>
        <taxon>Bacillati</taxon>
        <taxon>Actinomycetota</taxon>
        <taxon>Actinomycetes</taxon>
        <taxon>Kitasatosporales</taxon>
        <taxon>Streptomycetaceae</taxon>
        <taxon>Streptomyces</taxon>
    </lineage>
</organism>
<sequence length="46" mass="5036">MAGFVHGAAGVDPVDCRIRYGWMGQVFRAHEVSEAGHVRGNLVLLR</sequence>